<evidence type="ECO:0000313" key="4">
    <source>
        <dbReference type="Proteomes" id="UP000019063"/>
    </source>
</evidence>
<proteinExistence type="predicted"/>
<evidence type="ECO:0000313" key="3">
    <source>
        <dbReference type="EMBL" id="ETW11443.1"/>
    </source>
</evidence>
<keyword evidence="4" id="KW-1185">Reference proteome</keyword>
<reference evidence="3 4" key="1">
    <citation type="journal article" date="2014" name="Antonie Van Leeuwenhoek">
        <title>Roseivivax atlanticus sp. nov., isolated from surface seawater of the Atlantic Ocean.</title>
        <authorList>
            <person name="Li G."/>
            <person name="Lai Q."/>
            <person name="Liu X."/>
            <person name="Sun F."/>
            <person name="Shao Z."/>
        </authorList>
    </citation>
    <scope>NUCLEOTIDE SEQUENCE [LARGE SCALE GENOMIC DNA]</scope>
    <source>
        <strain evidence="3 4">22II-s10s</strain>
    </source>
</reference>
<dbReference type="STRING" id="1379903.ATO8_17270"/>
<gene>
    <name evidence="3" type="ORF">ATO8_17270</name>
</gene>
<dbReference type="PATRIC" id="fig|1317118.6.peg.3554"/>
<keyword evidence="3" id="KW-0282">Flagellum</keyword>
<sequence length="132" mass="14587">MQLDNLSFFNLASERMRWLSARQQVVSENIANSDTPGYRAREVSGFDELMSDAAPMQGLTRTRANHIAGTTPEAGVRVQDDPEAWEASIDGNTVVLEQQMMKASDIADGYRLAADLYQKGHELLTLAATGRR</sequence>
<evidence type="ECO:0000259" key="2">
    <source>
        <dbReference type="Pfam" id="PF00460"/>
    </source>
</evidence>
<dbReference type="EMBL" id="AQQW01000012">
    <property type="protein sequence ID" value="ETW11443.1"/>
    <property type="molecule type" value="Genomic_DNA"/>
</dbReference>
<keyword evidence="3" id="KW-0969">Cilium</keyword>
<feature type="domain" description="Flagellar basal body rod protein N-terminal" evidence="2">
    <location>
        <begin position="11"/>
        <end position="39"/>
    </location>
</feature>
<comment type="subcellular location">
    <subcellularLocation>
        <location evidence="1">Bacterial flagellum basal body</location>
    </subcellularLocation>
</comment>
<dbReference type="AlphaFoldDB" id="W4HGD0"/>
<dbReference type="RefSeq" id="WP_043846336.1">
    <property type="nucleotide sequence ID" value="NZ_AQQW01000012.1"/>
</dbReference>
<accession>W4HGD0</accession>
<dbReference type="GO" id="GO:0009425">
    <property type="term" value="C:bacterial-type flagellum basal body"/>
    <property type="evidence" value="ECO:0007669"/>
    <property type="project" value="UniProtKB-SubCell"/>
</dbReference>
<keyword evidence="3" id="KW-0966">Cell projection</keyword>
<dbReference type="Proteomes" id="UP000019063">
    <property type="component" value="Unassembled WGS sequence"/>
</dbReference>
<organism evidence="3 4">
    <name type="scientific">Roseivivax marinus</name>
    <dbReference type="NCBI Taxonomy" id="1379903"/>
    <lineage>
        <taxon>Bacteria</taxon>
        <taxon>Pseudomonadati</taxon>
        <taxon>Pseudomonadota</taxon>
        <taxon>Alphaproteobacteria</taxon>
        <taxon>Rhodobacterales</taxon>
        <taxon>Roseobacteraceae</taxon>
        <taxon>Roseivivax</taxon>
    </lineage>
</organism>
<dbReference type="eggNOG" id="COG1815">
    <property type="taxonomic scope" value="Bacteria"/>
</dbReference>
<name>W4HGD0_9RHOB</name>
<protein>
    <submittedName>
        <fullName evidence="3">Flagellar basal-body rod protein FlgB</fullName>
    </submittedName>
</protein>
<comment type="caution">
    <text evidence="3">The sequence shown here is derived from an EMBL/GenBank/DDBJ whole genome shotgun (WGS) entry which is preliminary data.</text>
</comment>
<evidence type="ECO:0000256" key="1">
    <source>
        <dbReference type="ARBA" id="ARBA00004117"/>
    </source>
</evidence>
<dbReference type="Pfam" id="PF00460">
    <property type="entry name" value="Flg_bb_rod"/>
    <property type="match status" value="1"/>
</dbReference>
<dbReference type="InterPro" id="IPR001444">
    <property type="entry name" value="Flag_bb_rod_N"/>
</dbReference>